<protein>
    <submittedName>
        <fullName evidence="1">DNA alkylation repair protein</fullName>
    </submittedName>
</protein>
<dbReference type="PANTHER" id="PTHR34070:SF1">
    <property type="entry name" value="DNA ALKYLATION REPAIR PROTEIN"/>
    <property type="match status" value="1"/>
</dbReference>
<proteinExistence type="predicted"/>
<dbReference type="PANTHER" id="PTHR34070">
    <property type="entry name" value="ARMADILLO-TYPE FOLD"/>
    <property type="match status" value="1"/>
</dbReference>
<evidence type="ECO:0000313" key="1">
    <source>
        <dbReference type="EMBL" id="WUM22318.1"/>
    </source>
</evidence>
<evidence type="ECO:0000313" key="2">
    <source>
        <dbReference type="Proteomes" id="UP001432128"/>
    </source>
</evidence>
<dbReference type="Proteomes" id="UP001432128">
    <property type="component" value="Chromosome"/>
</dbReference>
<dbReference type="KEGG" id="whr:OG579_07540"/>
<dbReference type="RefSeq" id="WP_328859187.1">
    <property type="nucleotide sequence ID" value="NZ_CP108021.1"/>
</dbReference>
<dbReference type="InterPro" id="IPR016024">
    <property type="entry name" value="ARM-type_fold"/>
</dbReference>
<organism evidence="1 2">
    <name type="scientific">Williamsia herbipolensis</name>
    <dbReference type="NCBI Taxonomy" id="1603258"/>
    <lineage>
        <taxon>Bacteria</taxon>
        <taxon>Bacillati</taxon>
        <taxon>Actinomycetota</taxon>
        <taxon>Actinomycetes</taxon>
        <taxon>Mycobacteriales</taxon>
        <taxon>Nocardiaceae</taxon>
        <taxon>Williamsia</taxon>
    </lineage>
</organism>
<name>A0AAU4K8P6_9NOCA</name>
<dbReference type="Gene3D" id="1.25.10.90">
    <property type="match status" value="1"/>
</dbReference>
<dbReference type="SUPFAM" id="SSF48371">
    <property type="entry name" value="ARM repeat"/>
    <property type="match status" value="1"/>
</dbReference>
<gene>
    <name evidence="1" type="ORF">OG579_07540</name>
</gene>
<reference evidence="1 2" key="1">
    <citation type="submission" date="2022-10" db="EMBL/GenBank/DDBJ databases">
        <title>The complete genomes of actinobacterial strains from the NBC collection.</title>
        <authorList>
            <person name="Joergensen T.S."/>
            <person name="Alvarez Arevalo M."/>
            <person name="Sterndorff E.B."/>
            <person name="Faurdal D."/>
            <person name="Vuksanovic O."/>
            <person name="Mourched A.-S."/>
            <person name="Charusanti P."/>
            <person name="Shaw S."/>
            <person name="Blin K."/>
            <person name="Weber T."/>
        </authorList>
    </citation>
    <scope>NUCLEOTIDE SEQUENCE [LARGE SCALE GENOMIC DNA]</scope>
    <source>
        <strain evidence="1 2">NBC_00319</strain>
    </source>
</reference>
<sequence>MAAVDALADPERAAGSARFFKSGPGQYGEGDRFVGVPVPRLRSLVASFRGLDARGVVDLLDSPMHEHRLMGLFLLRDGFERSDTEAARRDWVELYLDAVTRGRVNNWDLVDSSADPILGVWLLDRPRDLLGRFASDDDLWCRRVGIVATFAFIRRGDPSALYEIAPLVVADRRDLIQKAFGWMLREAGKRCDRDELVRFLETHAAAMGRTALSYATEHLDADHRAALRAMR</sequence>
<dbReference type="CDD" id="cd06561">
    <property type="entry name" value="AlkD_like"/>
    <property type="match status" value="1"/>
</dbReference>
<accession>A0AAU4K8P6</accession>
<keyword evidence="2" id="KW-1185">Reference proteome</keyword>
<dbReference type="EMBL" id="CP108021">
    <property type="protein sequence ID" value="WUM22318.1"/>
    <property type="molecule type" value="Genomic_DNA"/>
</dbReference>
<dbReference type="Pfam" id="PF08713">
    <property type="entry name" value="DNA_alkylation"/>
    <property type="match status" value="1"/>
</dbReference>
<dbReference type="AlphaFoldDB" id="A0AAU4K8P6"/>
<dbReference type="InterPro" id="IPR014825">
    <property type="entry name" value="DNA_alkylation"/>
</dbReference>